<sequence>MLLEKPPLYTLFSPLITNDLSFRKVHKRPRYFFTYLTAFRTTLQVFSFSELPRPITPKSAPGIGALFGVTLSIHLFCQIR</sequence>
<dbReference type="Proteomes" id="UP000000493">
    <property type="component" value="Chromosome"/>
</dbReference>
<name>A0A7U4E4A6_RUNSL</name>
<reference evidence="2" key="1">
    <citation type="submission" date="2011-06" db="EMBL/GenBank/DDBJ databases">
        <title>The complete genome of chromosome of Runella slithyformis DSM 19594.</title>
        <authorList>
            <consortium name="US DOE Joint Genome Institute (JGI-PGF)"/>
            <person name="Lucas S."/>
            <person name="Han J."/>
            <person name="Lapidus A."/>
            <person name="Bruce D."/>
            <person name="Goodwin L."/>
            <person name="Pitluck S."/>
            <person name="Peters L."/>
            <person name="Kyrpides N."/>
            <person name="Mavromatis K."/>
            <person name="Ivanova N."/>
            <person name="Ovchinnikova G."/>
            <person name="Zhang X."/>
            <person name="Misra M."/>
            <person name="Detter J.C."/>
            <person name="Tapia R."/>
            <person name="Han C."/>
            <person name="Land M."/>
            <person name="Hauser L."/>
            <person name="Markowitz V."/>
            <person name="Cheng J.-F."/>
            <person name="Hugenholtz P."/>
            <person name="Woyke T."/>
            <person name="Wu D."/>
            <person name="Tindall B."/>
            <person name="Faehrich R."/>
            <person name="Brambilla E."/>
            <person name="Klenk H.-P."/>
            <person name="Eisen J.A."/>
        </authorList>
    </citation>
    <scope>NUCLEOTIDE SEQUENCE [LARGE SCALE GENOMIC DNA]</scope>
    <source>
        <strain evidence="2">ATCC 29530 / DSM 19594 / LMG 11500 / NCIMB 11436 / LSU 4</strain>
    </source>
</reference>
<protein>
    <submittedName>
        <fullName evidence="1">Uncharacterized protein</fullName>
    </submittedName>
</protein>
<dbReference type="KEGG" id="rsi:Runsl_0651"/>
<accession>A0A7U4E4A6</accession>
<gene>
    <name evidence="1" type="ordered locus">Runsl_0651</name>
</gene>
<evidence type="ECO:0000313" key="1">
    <source>
        <dbReference type="EMBL" id="AEI47094.1"/>
    </source>
</evidence>
<dbReference type="AlphaFoldDB" id="A0A7U4E4A6"/>
<evidence type="ECO:0000313" key="2">
    <source>
        <dbReference type="Proteomes" id="UP000000493"/>
    </source>
</evidence>
<dbReference type="EMBL" id="CP002859">
    <property type="protein sequence ID" value="AEI47094.1"/>
    <property type="molecule type" value="Genomic_DNA"/>
</dbReference>
<organism evidence="1 2">
    <name type="scientific">Runella slithyformis (strain ATCC 29530 / DSM 19594 / LMG 11500 / NCIMB 11436 / LSU 4)</name>
    <dbReference type="NCBI Taxonomy" id="761193"/>
    <lineage>
        <taxon>Bacteria</taxon>
        <taxon>Pseudomonadati</taxon>
        <taxon>Bacteroidota</taxon>
        <taxon>Cytophagia</taxon>
        <taxon>Cytophagales</taxon>
        <taxon>Spirosomataceae</taxon>
        <taxon>Runella</taxon>
    </lineage>
</organism>
<reference evidence="1 2" key="2">
    <citation type="journal article" date="2012" name="Stand. Genomic Sci.">
        <title>Complete genome sequence of the aquatic bacterium Runella slithyformis type strain (LSU 4(T)).</title>
        <authorList>
            <person name="Copeland A."/>
            <person name="Zhang X."/>
            <person name="Misra M."/>
            <person name="Lapidus A."/>
            <person name="Nolan M."/>
            <person name="Lucas S."/>
            <person name="Deshpande S."/>
            <person name="Cheng J.F."/>
            <person name="Tapia R."/>
            <person name="Goodwin L.A."/>
            <person name="Pitluck S."/>
            <person name="Liolios K."/>
            <person name="Pagani I."/>
            <person name="Ivanova N."/>
            <person name="Mikhailova N."/>
            <person name="Pati A."/>
            <person name="Chen A."/>
            <person name="Palaniappan K."/>
            <person name="Land M."/>
            <person name="Hauser L."/>
            <person name="Pan C."/>
            <person name="Jeffries C.D."/>
            <person name="Detter J.C."/>
            <person name="Brambilla E.M."/>
            <person name="Rohde M."/>
            <person name="Djao O.D."/>
            <person name="Goker M."/>
            <person name="Sikorski J."/>
            <person name="Tindall B.J."/>
            <person name="Woyke T."/>
            <person name="Bristow J."/>
            <person name="Eisen J.A."/>
            <person name="Markowitz V."/>
            <person name="Hugenholtz P."/>
            <person name="Kyrpides N.C."/>
            <person name="Klenk H.P."/>
            <person name="Mavromatis K."/>
        </authorList>
    </citation>
    <scope>NUCLEOTIDE SEQUENCE [LARGE SCALE GENOMIC DNA]</scope>
    <source>
        <strain evidence="2">ATCC 29530 / DSM 19594 / LMG 11500 / NCIMB 11436 / LSU 4</strain>
    </source>
</reference>
<keyword evidence="2" id="KW-1185">Reference proteome</keyword>
<proteinExistence type="predicted"/>